<evidence type="ECO:0008006" key="4">
    <source>
        <dbReference type="Google" id="ProtNLM"/>
    </source>
</evidence>
<dbReference type="RefSeq" id="WP_307022511.1">
    <property type="nucleotide sequence ID" value="NZ_JAUSUI010000010.1"/>
</dbReference>
<keyword evidence="3" id="KW-1185">Reference proteome</keyword>
<name>A0ABU0BGG6_9HYPH</name>
<evidence type="ECO:0000256" key="1">
    <source>
        <dbReference type="SAM" id="SignalP"/>
    </source>
</evidence>
<gene>
    <name evidence="2" type="ORF">J2S75_003984</name>
</gene>
<comment type="caution">
    <text evidence="2">The sequence shown here is derived from an EMBL/GenBank/DDBJ whole genome shotgun (WGS) entry which is preliminary data.</text>
</comment>
<protein>
    <recommendedName>
        <fullName evidence="4">DUF3016 domain-containing protein</fullName>
    </recommendedName>
</protein>
<feature type="signal peptide" evidence="1">
    <location>
        <begin position="1"/>
        <end position="23"/>
    </location>
</feature>
<dbReference type="Pfam" id="PF11454">
    <property type="entry name" value="DUF3016"/>
    <property type="match status" value="1"/>
</dbReference>
<evidence type="ECO:0000313" key="3">
    <source>
        <dbReference type="Proteomes" id="UP001224682"/>
    </source>
</evidence>
<evidence type="ECO:0000313" key="2">
    <source>
        <dbReference type="EMBL" id="MDQ0304934.1"/>
    </source>
</evidence>
<dbReference type="InterPro" id="IPR021557">
    <property type="entry name" value="DUF3016"/>
</dbReference>
<feature type="chain" id="PRO_5045881353" description="DUF3016 domain-containing protein" evidence="1">
    <location>
        <begin position="24"/>
        <end position="167"/>
    </location>
</feature>
<dbReference type="Proteomes" id="UP001224682">
    <property type="component" value="Unassembled WGS sequence"/>
</dbReference>
<proteinExistence type="predicted"/>
<keyword evidence="1" id="KW-0732">Signal</keyword>
<organism evidence="2 3">
    <name type="scientific">Ancylobacter polymorphus</name>
    <dbReference type="NCBI Taxonomy" id="223390"/>
    <lineage>
        <taxon>Bacteria</taxon>
        <taxon>Pseudomonadati</taxon>
        <taxon>Pseudomonadota</taxon>
        <taxon>Alphaproteobacteria</taxon>
        <taxon>Hyphomicrobiales</taxon>
        <taxon>Xanthobacteraceae</taxon>
        <taxon>Ancylobacter</taxon>
    </lineage>
</organism>
<accession>A0ABU0BGG6</accession>
<sequence length="167" mass="19394">MRKTSIVAAGLAALTLMSAAADASVQVTFVNPQNYNDRDFRSSGTRDEIIAEFQRYFDRLGSRYLKDGQSVRIEVLDARLAGEYEPWRPRFNDVRILRDITPPRFKLRYTLTQGRKVLAKGEETVSDINYLWNPSAQRSSERFAYEKNMLSDWFRRRFVELKAARAS</sequence>
<dbReference type="EMBL" id="JAUSUI010000010">
    <property type="protein sequence ID" value="MDQ0304934.1"/>
    <property type="molecule type" value="Genomic_DNA"/>
</dbReference>
<reference evidence="2 3" key="1">
    <citation type="submission" date="2023-07" db="EMBL/GenBank/DDBJ databases">
        <title>Genomic Encyclopedia of Type Strains, Phase IV (KMG-IV): sequencing the most valuable type-strain genomes for metagenomic binning, comparative biology and taxonomic classification.</title>
        <authorList>
            <person name="Goeker M."/>
        </authorList>
    </citation>
    <scope>NUCLEOTIDE SEQUENCE [LARGE SCALE GENOMIC DNA]</scope>
    <source>
        <strain evidence="2 3">DSM 2457</strain>
    </source>
</reference>